<feature type="non-terminal residue" evidence="1">
    <location>
        <position position="1"/>
    </location>
</feature>
<organism evidence="1">
    <name type="scientific">Lepeophtheirus salmonis</name>
    <name type="common">Salmon louse</name>
    <name type="synonym">Caligus salmonis</name>
    <dbReference type="NCBI Taxonomy" id="72036"/>
    <lineage>
        <taxon>Eukaryota</taxon>
        <taxon>Metazoa</taxon>
        <taxon>Ecdysozoa</taxon>
        <taxon>Arthropoda</taxon>
        <taxon>Crustacea</taxon>
        <taxon>Multicrustacea</taxon>
        <taxon>Hexanauplia</taxon>
        <taxon>Copepoda</taxon>
        <taxon>Siphonostomatoida</taxon>
        <taxon>Caligidae</taxon>
        <taxon>Lepeophtheirus</taxon>
    </lineage>
</organism>
<reference evidence="1" key="1">
    <citation type="submission" date="2014-05" db="EMBL/GenBank/DDBJ databases">
        <authorList>
            <person name="Chronopoulou M."/>
        </authorList>
    </citation>
    <scope>NUCLEOTIDE SEQUENCE</scope>
    <source>
        <tissue evidence="1">Whole organism</tissue>
    </source>
</reference>
<dbReference type="AlphaFoldDB" id="A0A0K2UY88"/>
<evidence type="ECO:0000313" key="1">
    <source>
        <dbReference type="EMBL" id="CDW42681.1"/>
    </source>
</evidence>
<dbReference type="EMBL" id="HACA01025320">
    <property type="protein sequence ID" value="CDW42681.1"/>
    <property type="molecule type" value="Transcribed_RNA"/>
</dbReference>
<protein>
    <submittedName>
        <fullName evidence="1">Uncharacterized protein</fullName>
    </submittedName>
</protein>
<proteinExistence type="predicted"/>
<accession>A0A0K2UY88</accession>
<name>A0A0K2UY88_LEPSM</name>
<sequence>NDEASKLCADFSSIHELHDPTLHLFSFLDLEYISLRIYGFSSTFLHSFPGRCRIYHSPSLIR</sequence>